<keyword evidence="3" id="KW-1185">Reference proteome</keyword>
<dbReference type="EMBL" id="PYMJ01000011">
    <property type="protein sequence ID" value="PSU48152.1"/>
    <property type="molecule type" value="Genomic_DNA"/>
</dbReference>
<dbReference type="Pfam" id="PF18739">
    <property type="entry name" value="HEPN_Apea"/>
    <property type="match status" value="1"/>
</dbReference>
<dbReference type="Proteomes" id="UP000240987">
    <property type="component" value="Unassembled WGS sequence"/>
</dbReference>
<proteinExistence type="predicted"/>
<organism evidence="2 3">
    <name type="scientific">Photobacterium frigidiphilum</name>
    <dbReference type="NCBI Taxonomy" id="264736"/>
    <lineage>
        <taxon>Bacteria</taxon>
        <taxon>Pseudomonadati</taxon>
        <taxon>Pseudomonadota</taxon>
        <taxon>Gammaproteobacteria</taxon>
        <taxon>Vibrionales</taxon>
        <taxon>Vibrionaceae</taxon>
        <taxon>Photobacterium</taxon>
    </lineage>
</organism>
<evidence type="ECO:0000259" key="1">
    <source>
        <dbReference type="Pfam" id="PF18739"/>
    </source>
</evidence>
<dbReference type="RefSeq" id="WP_107243130.1">
    <property type="nucleotide sequence ID" value="NZ_PYMJ01000011.1"/>
</dbReference>
<feature type="domain" description="Apea-like HEPN" evidence="1">
    <location>
        <begin position="313"/>
        <end position="429"/>
    </location>
</feature>
<evidence type="ECO:0000313" key="2">
    <source>
        <dbReference type="EMBL" id="PSU48152.1"/>
    </source>
</evidence>
<reference evidence="2 3" key="1">
    <citation type="submission" date="2018-01" db="EMBL/GenBank/DDBJ databases">
        <title>Whole genome sequencing of Histamine producing bacteria.</title>
        <authorList>
            <person name="Butler K."/>
        </authorList>
    </citation>
    <scope>NUCLEOTIDE SEQUENCE [LARGE SCALE GENOMIC DNA]</scope>
    <source>
        <strain evidence="2 3">JCM 12947</strain>
    </source>
</reference>
<comment type="caution">
    <text evidence="2">The sequence shown here is derived from an EMBL/GenBank/DDBJ whole genome shotgun (WGS) entry which is preliminary data.</text>
</comment>
<dbReference type="InterPro" id="IPR041229">
    <property type="entry name" value="HEPN_Apea"/>
</dbReference>
<dbReference type="OrthoDB" id="9046428at2"/>
<gene>
    <name evidence="2" type="ORF">C9J12_13150</name>
</gene>
<evidence type="ECO:0000313" key="3">
    <source>
        <dbReference type="Proteomes" id="UP000240987"/>
    </source>
</evidence>
<sequence>MSKRDICFSTEQSIEIRFELDGVQLSGTLKTAHNNMAVVTVSDFDTNKMPFTSKVDKKNLIECESTQGKYTLLNCDCYGETIYPEYVVKGTYDFTFDTVVVSIHGLSTWFNNNSRYELDECGLAKKFDLDKFCEVVTYGQHKYEIQNKHSCVISHKGEKNYLVSEKDTIQIKCLSKTLSLDEAKHLAWKIKILVSILSGEALSFENIWIVNNSTKQYNSIYYSDFTYLKEPFSSRFDLFCTARYLFSENLWETVLTNFFENDHFEKLWPQLYSIFSYEGSWHFDFMNHVILLDRYCSLIADKRNFKGLKWDNEALKLQLEQEIELFAKNGTDKRKTVKHIISHIKASKIPPFKQKYEFTMNFISNDVKEMIAFKEDDFDLMKAIRDQAAHGSEVKTKESKSISYEVIVKNRLLVLLMYLSFNELGFKQQHFAVCLDRTLKKFVRSANFNKKEKDRLAGNVPFIPLSHDFNKDKYPRSRFYVVLKHNRKDNSYYIDDPVSALTDSWPASKELKKYKDVKELVKDKVEDKDFSDCEFVNRVYLCVGNGDEYLCNAVIIISYN</sequence>
<name>A0A2T3JGR2_9GAMM</name>
<protein>
    <recommendedName>
        <fullName evidence="1">Apea-like HEPN domain-containing protein</fullName>
    </recommendedName>
</protein>
<accession>A0A2T3JGR2</accession>
<dbReference type="AlphaFoldDB" id="A0A2T3JGR2"/>